<dbReference type="SMART" id="SM00147">
    <property type="entry name" value="RasGEF"/>
    <property type="match status" value="1"/>
</dbReference>
<dbReference type="EMBL" id="UFQS01001121">
    <property type="protein sequence ID" value="SSX09104.1"/>
    <property type="molecule type" value="Genomic_DNA"/>
</dbReference>
<reference evidence="7" key="2">
    <citation type="submission" date="2018-07" db="EMBL/GenBank/DDBJ databases">
        <authorList>
            <person name="Quirk P.G."/>
            <person name="Krulwich T.A."/>
        </authorList>
    </citation>
    <scope>NUCLEOTIDE SEQUENCE</scope>
</reference>
<dbReference type="GO" id="GO:0005085">
    <property type="term" value="F:guanyl-nucleotide exchange factor activity"/>
    <property type="evidence" value="ECO:0007669"/>
    <property type="project" value="UniProtKB-KW"/>
</dbReference>
<feature type="compositionally biased region" description="Low complexity" evidence="3">
    <location>
        <begin position="123"/>
        <end position="139"/>
    </location>
</feature>
<name>A0A336MFM3_CULSO</name>
<organism evidence="7">
    <name type="scientific">Culicoides sonorensis</name>
    <name type="common">Biting midge</name>
    <dbReference type="NCBI Taxonomy" id="179676"/>
    <lineage>
        <taxon>Eukaryota</taxon>
        <taxon>Metazoa</taxon>
        <taxon>Ecdysozoa</taxon>
        <taxon>Arthropoda</taxon>
        <taxon>Hexapoda</taxon>
        <taxon>Insecta</taxon>
        <taxon>Pterygota</taxon>
        <taxon>Neoptera</taxon>
        <taxon>Endopterygota</taxon>
        <taxon>Diptera</taxon>
        <taxon>Nematocera</taxon>
        <taxon>Chironomoidea</taxon>
        <taxon>Ceratopogonidae</taxon>
        <taxon>Ceratopogoninae</taxon>
        <taxon>Culicoides</taxon>
        <taxon>Monoculicoides</taxon>
    </lineage>
</organism>
<dbReference type="SUPFAM" id="SSF48366">
    <property type="entry name" value="Ras GEF"/>
    <property type="match status" value="1"/>
</dbReference>
<dbReference type="Gene3D" id="2.30.29.30">
    <property type="entry name" value="Pleckstrin-homology domain (PH domain)/Phosphotyrosine-binding domain (PTB)"/>
    <property type="match status" value="1"/>
</dbReference>
<dbReference type="InterPro" id="IPR011993">
    <property type="entry name" value="PH-like_dom_sf"/>
</dbReference>
<dbReference type="GO" id="GO:0007265">
    <property type="term" value="P:Ras protein signal transduction"/>
    <property type="evidence" value="ECO:0007669"/>
    <property type="project" value="TreeGrafter"/>
</dbReference>
<feature type="region of interest" description="Disordered" evidence="3">
    <location>
        <begin position="65"/>
        <end position="139"/>
    </location>
</feature>
<dbReference type="Pfam" id="PF00169">
    <property type="entry name" value="PH"/>
    <property type="match status" value="1"/>
</dbReference>
<accession>A0A336MFM3</accession>
<dbReference type="Gene3D" id="1.10.840.10">
    <property type="entry name" value="Ras guanine-nucleotide exchange factors catalytic domain"/>
    <property type="match status" value="1"/>
</dbReference>
<dbReference type="InterPro" id="IPR036964">
    <property type="entry name" value="RASGEF_cat_dom_sf"/>
</dbReference>
<evidence type="ECO:0000256" key="2">
    <source>
        <dbReference type="PROSITE-ProRule" id="PRU00168"/>
    </source>
</evidence>
<dbReference type="Pfam" id="PF00617">
    <property type="entry name" value="RasGEF"/>
    <property type="match status" value="1"/>
</dbReference>
<dbReference type="CDD" id="cd00155">
    <property type="entry name" value="RasGEF"/>
    <property type="match status" value="1"/>
</dbReference>
<dbReference type="OMA" id="WCSTICK"/>
<sequence>MAYTGIPHDLSSESLRLVLVDDAETWTNNTRGSNTEKSNNGIKNITDEIERLQLSSEKIKVPISYPSSKYRDKTPKPRPKKYCTISPEVTGSPKKHQQQQHHHHHVQGQRITAIKSQSLPRNSSLTSVNNSDGSSSSEVDTTVGNVLGLSVDDLASQMTLLDMQVFASIQTEEFQSCSWTKKDKCITSPNIVAMTRRFNNVSFWVVQEILNGVVAKERADIISHFIKIAKRLHELNNLHSLFAIVSAMRSASIFRMNNTWNALSKKDKQTLDKLAQLFSEDNNWETLRQYLETLKLPCIPYLGLYLTDLVYIDLAFPNKSNGLDKEPRESKMNNILRIISEFQSSDYSFIEPKSEIQKYLQSMRYIEELQNIFEEEQYKKSLLLEPKMQTSTPSTSKESVVSNLNLSPAKSGSMRATSSAVGPNGMLITQKFKPGHRKCHSLGTNIFQRFQNQGQVRPSSAAGNKCGIINGGADVINRHLLDDSELNETPKVIPESPQDMHDLSLKSPLSSSLDFQGYVRRKTLLKDGRKPTVSSWQRFWIQIWANSLIYFPPKSLKGSERSDFKREPSKIRSLEGWRATSVENTQQGNTFQLINQDLGHIYKFRTNSTELTSMWLKALQGNNNVDDQQKHTSVPNTSKNTSSSKYGSANLMTFE</sequence>
<dbReference type="InterPro" id="IPR001895">
    <property type="entry name" value="RASGEF_cat_dom"/>
</dbReference>
<gene>
    <name evidence="7" type="primary">CSON000770</name>
</gene>
<dbReference type="PANTHER" id="PTHR23113">
    <property type="entry name" value="GUANINE NUCLEOTIDE EXCHANGE FACTOR"/>
    <property type="match status" value="1"/>
</dbReference>
<evidence type="ECO:0000256" key="3">
    <source>
        <dbReference type="SAM" id="MobiDB-lite"/>
    </source>
</evidence>
<dbReference type="PROSITE" id="PS50003">
    <property type="entry name" value="PH_DOMAIN"/>
    <property type="match status" value="1"/>
</dbReference>
<dbReference type="SUPFAM" id="SSF50729">
    <property type="entry name" value="PH domain-like"/>
    <property type="match status" value="1"/>
</dbReference>
<dbReference type="VEuPathDB" id="VectorBase:CSON000770"/>
<dbReference type="GO" id="GO:0005886">
    <property type="term" value="C:plasma membrane"/>
    <property type="evidence" value="ECO:0007669"/>
    <property type="project" value="TreeGrafter"/>
</dbReference>
<evidence type="ECO:0000313" key="7">
    <source>
        <dbReference type="EMBL" id="SSX29015.1"/>
    </source>
</evidence>
<dbReference type="InterPro" id="IPR008937">
    <property type="entry name" value="Ras-like_GEF"/>
</dbReference>
<evidence type="ECO:0000313" key="6">
    <source>
        <dbReference type="EMBL" id="SSX09104.1"/>
    </source>
</evidence>
<evidence type="ECO:0000259" key="4">
    <source>
        <dbReference type="PROSITE" id="PS50003"/>
    </source>
</evidence>
<evidence type="ECO:0000259" key="5">
    <source>
        <dbReference type="PROSITE" id="PS50009"/>
    </source>
</evidence>
<feature type="domain" description="PH" evidence="4">
    <location>
        <begin position="512"/>
        <end position="624"/>
    </location>
</feature>
<evidence type="ECO:0000256" key="1">
    <source>
        <dbReference type="ARBA" id="ARBA00022658"/>
    </source>
</evidence>
<feature type="domain" description="Ras-GEF" evidence="5">
    <location>
        <begin position="150"/>
        <end position="387"/>
    </location>
</feature>
<feature type="compositionally biased region" description="Basic residues" evidence="3">
    <location>
        <begin position="93"/>
        <end position="107"/>
    </location>
</feature>
<protein>
    <submittedName>
        <fullName evidence="7">CSON000770 protein</fullName>
    </submittedName>
</protein>
<dbReference type="SMART" id="SM00233">
    <property type="entry name" value="PH"/>
    <property type="match status" value="1"/>
</dbReference>
<dbReference type="InterPro" id="IPR001849">
    <property type="entry name" value="PH_domain"/>
</dbReference>
<reference evidence="6" key="1">
    <citation type="submission" date="2018-04" db="EMBL/GenBank/DDBJ databases">
        <authorList>
            <person name="Go L.Y."/>
            <person name="Mitchell J.A."/>
        </authorList>
    </citation>
    <scope>NUCLEOTIDE SEQUENCE</scope>
    <source>
        <tissue evidence="6">Whole organism</tissue>
    </source>
</reference>
<dbReference type="EMBL" id="UFQT01001121">
    <property type="protein sequence ID" value="SSX29015.1"/>
    <property type="molecule type" value="Genomic_DNA"/>
</dbReference>
<dbReference type="CDD" id="cd13310">
    <property type="entry name" value="PH_RalGPS1_2"/>
    <property type="match status" value="1"/>
</dbReference>
<proteinExistence type="predicted"/>
<keyword evidence="1 2" id="KW-0344">Guanine-nucleotide releasing factor</keyword>
<dbReference type="PANTHER" id="PTHR23113:SF368">
    <property type="entry name" value="CELL DIVISION CONTROL PROTEIN 25"/>
    <property type="match status" value="1"/>
</dbReference>
<dbReference type="PROSITE" id="PS50009">
    <property type="entry name" value="RASGEF_CAT"/>
    <property type="match status" value="1"/>
</dbReference>
<dbReference type="AlphaFoldDB" id="A0A336MFM3"/>
<feature type="region of interest" description="Disordered" evidence="3">
    <location>
        <begin position="625"/>
        <end position="655"/>
    </location>
</feature>
<dbReference type="InterPro" id="IPR023578">
    <property type="entry name" value="Ras_GEF_dom_sf"/>
</dbReference>